<feature type="compositionally biased region" description="Polar residues" evidence="1">
    <location>
        <begin position="40"/>
        <end position="59"/>
    </location>
</feature>
<reference evidence="2 3" key="1">
    <citation type="submission" date="2019-07" db="EMBL/GenBank/DDBJ databases">
        <title>Reinekea sp. strain SSH23 genome sequencing and assembly.</title>
        <authorList>
            <person name="Kim I."/>
        </authorList>
    </citation>
    <scope>NUCLEOTIDE SEQUENCE [LARGE SCALE GENOMIC DNA]</scope>
    <source>
        <strain evidence="2 3">SSH23</strain>
    </source>
</reference>
<feature type="region of interest" description="Disordered" evidence="1">
    <location>
        <begin position="31"/>
        <end position="59"/>
    </location>
</feature>
<sequence length="324" mass="35786">MFHFKRRTLWIIMYITIPLIALLNSLGPDESAQNDAEKTQAASPTESTQSIASTTEPTNSAITEPVMADSWRLSELAFDCLNSVCPVYLPGAAEFYVTVISDQVPVERVDVPTQLQVSATGQAGWFVIRVKSPAGDEAIEQARLFLQQWLPANATMKLVLSGDIDSAIVEHWSSLKSELNASGAPYRAAVQALPTSIASPTLGSEQQLAFLLWSEVLKQRLAKQQIELHWDHRAKPSFLILSAPVDPADLKPVDNSELAPILSAYIDQAQLPQRSAEQIHRYAVSAVLHQLPLSYFAEQGERLNAITLPSINRARDYFIEQIQP</sequence>
<organism evidence="2 3">
    <name type="scientific">Reinekea thalattae</name>
    <dbReference type="NCBI Taxonomy" id="2593301"/>
    <lineage>
        <taxon>Bacteria</taxon>
        <taxon>Pseudomonadati</taxon>
        <taxon>Pseudomonadota</taxon>
        <taxon>Gammaproteobacteria</taxon>
        <taxon>Oceanospirillales</taxon>
        <taxon>Saccharospirillaceae</taxon>
        <taxon>Reinekea</taxon>
    </lineage>
</organism>
<dbReference type="Proteomes" id="UP000321764">
    <property type="component" value="Unassembled WGS sequence"/>
</dbReference>
<dbReference type="EMBL" id="VKAD01000002">
    <property type="protein sequence ID" value="TXR51840.1"/>
    <property type="molecule type" value="Genomic_DNA"/>
</dbReference>
<proteinExistence type="predicted"/>
<keyword evidence="3" id="KW-1185">Reference proteome</keyword>
<evidence type="ECO:0000256" key="1">
    <source>
        <dbReference type="SAM" id="MobiDB-lite"/>
    </source>
</evidence>
<dbReference type="RefSeq" id="WP_147714437.1">
    <property type="nucleotide sequence ID" value="NZ_VKAD01000002.1"/>
</dbReference>
<protein>
    <submittedName>
        <fullName evidence="2">Uncharacterized protein</fullName>
    </submittedName>
</protein>
<comment type="caution">
    <text evidence="2">The sequence shown here is derived from an EMBL/GenBank/DDBJ whole genome shotgun (WGS) entry which is preliminary data.</text>
</comment>
<gene>
    <name evidence="2" type="ORF">FME95_10435</name>
</gene>
<evidence type="ECO:0000313" key="3">
    <source>
        <dbReference type="Proteomes" id="UP000321764"/>
    </source>
</evidence>
<evidence type="ECO:0000313" key="2">
    <source>
        <dbReference type="EMBL" id="TXR51840.1"/>
    </source>
</evidence>
<dbReference type="AlphaFoldDB" id="A0A5C8Z4I0"/>
<accession>A0A5C8Z4I0</accession>
<dbReference type="OrthoDB" id="6196407at2"/>
<name>A0A5C8Z4I0_9GAMM</name>